<name>A0A7H1N6J7_9PROT</name>
<gene>
    <name evidence="6" type="ORF">HQ394_14265</name>
</gene>
<keyword evidence="4 5" id="KW-0472">Membrane</keyword>
<dbReference type="InterPro" id="IPR059112">
    <property type="entry name" value="CysZ/EI24"/>
</dbReference>
<evidence type="ECO:0000256" key="4">
    <source>
        <dbReference type="ARBA" id="ARBA00023136"/>
    </source>
</evidence>
<feature type="transmembrane region" description="Helical" evidence="5">
    <location>
        <begin position="119"/>
        <end position="144"/>
    </location>
</feature>
<dbReference type="Pfam" id="PF07264">
    <property type="entry name" value="EI24"/>
    <property type="match status" value="1"/>
</dbReference>
<feature type="transmembrane region" description="Helical" evidence="5">
    <location>
        <begin position="63"/>
        <end position="86"/>
    </location>
</feature>
<keyword evidence="3 5" id="KW-1133">Transmembrane helix</keyword>
<evidence type="ECO:0000256" key="5">
    <source>
        <dbReference type="SAM" id="Phobius"/>
    </source>
</evidence>
<keyword evidence="2 5" id="KW-0812">Transmembrane</keyword>
<comment type="subcellular location">
    <subcellularLocation>
        <location evidence="1">Membrane</location>
        <topology evidence="1">Multi-pass membrane protein</topology>
    </subcellularLocation>
</comment>
<feature type="transmembrane region" description="Helical" evidence="5">
    <location>
        <begin position="20"/>
        <end position="43"/>
    </location>
</feature>
<proteinExistence type="predicted"/>
<dbReference type="AlphaFoldDB" id="A0A7H1N6J7"/>
<evidence type="ECO:0000256" key="2">
    <source>
        <dbReference type="ARBA" id="ARBA00022692"/>
    </source>
</evidence>
<keyword evidence="7" id="KW-1185">Reference proteome</keyword>
<evidence type="ECO:0000313" key="7">
    <source>
        <dbReference type="Proteomes" id="UP000516369"/>
    </source>
</evidence>
<evidence type="ECO:0000256" key="1">
    <source>
        <dbReference type="ARBA" id="ARBA00004141"/>
    </source>
</evidence>
<evidence type="ECO:0000313" key="6">
    <source>
        <dbReference type="EMBL" id="QNT71333.1"/>
    </source>
</evidence>
<organism evidence="6 7">
    <name type="scientific">Defluviicoccus vanus</name>
    <dbReference type="NCBI Taxonomy" id="111831"/>
    <lineage>
        <taxon>Bacteria</taxon>
        <taxon>Pseudomonadati</taxon>
        <taxon>Pseudomonadota</taxon>
        <taxon>Alphaproteobacteria</taxon>
        <taxon>Rhodospirillales</taxon>
        <taxon>Rhodospirillaceae</taxon>
        <taxon>Defluviicoccus</taxon>
    </lineage>
</organism>
<feature type="transmembrane region" description="Helical" evidence="5">
    <location>
        <begin position="182"/>
        <end position="213"/>
    </location>
</feature>
<sequence length="220" mass="24499">MLKAFAKAVEQLQDRALRRIVWIGLLFAAVVFALLWGGVYLLLSHTTIFQTGWLDTVVDVLGGLATLALTWLLFPAVVTSIMGVFLDDAADAVERQHYPQLPLPRKQSIQEIFLSSAKFLALMLGLNLITLLFLLVPPVFPFVFYGVNGYLLGREYFEVVALRRLDPPTAARLRRSNQFKVFIAGLVIAFLLTLPVVNLLAPVIGTAAMVHIFHGMTKRH</sequence>
<dbReference type="Proteomes" id="UP000516369">
    <property type="component" value="Chromosome"/>
</dbReference>
<accession>A0A7H1N6J7</accession>
<dbReference type="KEGG" id="dvn:HQ394_14265"/>
<reference evidence="6 7" key="1">
    <citation type="submission" date="2020-05" db="EMBL/GenBank/DDBJ databases">
        <title>Complete closed genome sequence of Defluviicoccus vanus.</title>
        <authorList>
            <person name="Bessarab I."/>
            <person name="Arumugam K."/>
            <person name="Maszenan A.M."/>
            <person name="Seviour R.J."/>
            <person name="Williams R.B."/>
        </authorList>
    </citation>
    <scope>NUCLEOTIDE SEQUENCE [LARGE SCALE GENOMIC DNA]</scope>
    <source>
        <strain evidence="6 7">Ben 114</strain>
    </source>
</reference>
<protein>
    <submittedName>
        <fullName evidence="6">EI24 domain-containing protein</fullName>
    </submittedName>
</protein>
<dbReference type="EMBL" id="CP053923">
    <property type="protein sequence ID" value="QNT71333.1"/>
    <property type="molecule type" value="Genomic_DNA"/>
</dbReference>
<evidence type="ECO:0000256" key="3">
    <source>
        <dbReference type="ARBA" id="ARBA00022989"/>
    </source>
</evidence>